<accession>A0A8G2CL41</accession>
<dbReference type="Proteomes" id="UP000186308">
    <property type="component" value="Unassembled WGS sequence"/>
</dbReference>
<dbReference type="EMBL" id="FTNE01000007">
    <property type="protein sequence ID" value="SIQ63323.1"/>
    <property type="molecule type" value="Genomic_DNA"/>
</dbReference>
<sequence length="88" mass="9402">MRSGGWGRLSKQGQGALPPAPPLRAEPLEPASFRQGEGAASDFPSIWPRQPSPCLKLMDFKGSAFNGVQGQSPWPYLFTGAPTPNSHP</sequence>
<comment type="caution">
    <text evidence="2">The sequence shown here is derived from an EMBL/GenBank/DDBJ whole genome shotgun (WGS) entry which is preliminary data.</text>
</comment>
<name>A0A8G2CL41_ACIRU</name>
<evidence type="ECO:0000313" key="3">
    <source>
        <dbReference type="Proteomes" id="UP000186308"/>
    </source>
</evidence>
<evidence type="ECO:0000313" key="2">
    <source>
        <dbReference type="EMBL" id="SIQ63323.1"/>
    </source>
</evidence>
<feature type="region of interest" description="Disordered" evidence="1">
    <location>
        <begin position="1"/>
        <end position="48"/>
    </location>
</feature>
<proteinExistence type="predicted"/>
<feature type="region of interest" description="Disordered" evidence="1">
    <location>
        <begin position="69"/>
        <end position="88"/>
    </location>
</feature>
<protein>
    <submittedName>
        <fullName evidence="2">Uncharacterized protein</fullName>
    </submittedName>
</protein>
<dbReference type="AlphaFoldDB" id="A0A8G2CL41"/>
<evidence type="ECO:0000256" key="1">
    <source>
        <dbReference type="SAM" id="MobiDB-lite"/>
    </source>
</evidence>
<reference evidence="2 3" key="1">
    <citation type="submission" date="2017-01" db="EMBL/GenBank/DDBJ databases">
        <authorList>
            <person name="Varghese N."/>
            <person name="Submissions S."/>
        </authorList>
    </citation>
    <scope>NUCLEOTIDE SEQUENCE [LARGE SCALE GENOMIC DNA]</scope>
    <source>
        <strain evidence="2 3">ATCC 35905</strain>
    </source>
</reference>
<gene>
    <name evidence="2" type="ORF">SAMN05421828_10761</name>
</gene>
<organism evidence="2 3">
    <name type="scientific">Acidiphilium rubrum</name>
    <dbReference type="NCBI Taxonomy" id="526"/>
    <lineage>
        <taxon>Bacteria</taxon>
        <taxon>Pseudomonadati</taxon>
        <taxon>Pseudomonadota</taxon>
        <taxon>Alphaproteobacteria</taxon>
        <taxon>Acetobacterales</taxon>
        <taxon>Acidocellaceae</taxon>
        <taxon>Acidiphilium</taxon>
    </lineage>
</organism>
<keyword evidence="3" id="KW-1185">Reference proteome</keyword>